<evidence type="ECO:0000256" key="1">
    <source>
        <dbReference type="SAM" id="MobiDB-lite"/>
    </source>
</evidence>
<reference evidence="2" key="1">
    <citation type="submission" date="2021-01" db="EMBL/GenBank/DDBJ databases">
        <title>Chromosome-level genome assembly of a human fungal pathogen reveals clustering of transcriptionally co-regulated genes.</title>
        <authorList>
            <person name="Voorhies M."/>
            <person name="Cohen S."/>
            <person name="Shea T.P."/>
            <person name="Petrus S."/>
            <person name="Munoz J.F."/>
            <person name="Poplawski S."/>
            <person name="Goldman W.E."/>
            <person name="Michael T."/>
            <person name="Cuomo C.A."/>
            <person name="Sil A."/>
            <person name="Beyhan S."/>
        </authorList>
    </citation>
    <scope>NUCLEOTIDE SEQUENCE</scope>
    <source>
        <strain evidence="2">H88</strain>
    </source>
</reference>
<feature type="compositionally biased region" description="Polar residues" evidence="1">
    <location>
        <begin position="14"/>
        <end position="25"/>
    </location>
</feature>
<dbReference type="AlphaFoldDB" id="A0A8A1LMT6"/>
<dbReference type="Proteomes" id="UP000663419">
    <property type="component" value="Chromosome 4"/>
</dbReference>
<dbReference type="EMBL" id="CP069105">
    <property type="protein sequence ID" value="QSS55618.1"/>
    <property type="molecule type" value="Genomic_DNA"/>
</dbReference>
<protein>
    <submittedName>
        <fullName evidence="2">Uncharacterized protein</fullName>
    </submittedName>
</protein>
<feature type="region of interest" description="Disordered" evidence="1">
    <location>
        <begin position="1"/>
        <end position="26"/>
    </location>
</feature>
<name>A0A8A1LMT6_AJEC8</name>
<gene>
    <name evidence="2" type="ORF">I7I53_03545</name>
</gene>
<accession>A0A8A1LMT6</accession>
<evidence type="ECO:0000313" key="2">
    <source>
        <dbReference type="EMBL" id="QSS55618.1"/>
    </source>
</evidence>
<dbReference type="VEuPathDB" id="FungiDB:I7I53_03545"/>
<sequence length="100" mass="11272">MWSGDVCAGHPRMSRNSAGRNNNSKAIKRKVQLRGNFNVCFKLLSRPNDRIYNINLPHAGSWLAPAGGADYGQHELVTLNSQWVCLIREPAHWPIKPIRP</sequence>
<proteinExistence type="predicted"/>
<evidence type="ECO:0000313" key="3">
    <source>
        <dbReference type="Proteomes" id="UP000663419"/>
    </source>
</evidence>
<organism evidence="2 3">
    <name type="scientific">Ajellomyces capsulatus (strain H88)</name>
    <name type="common">Darling's disease fungus</name>
    <name type="synonym">Histoplasma capsulatum</name>
    <dbReference type="NCBI Taxonomy" id="544711"/>
    <lineage>
        <taxon>Eukaryota</taxon>
        <taxon>Fungi</taxon>
        <taxon>Dikarya</taxon>
        <taxon>Ascomycota</taxon>
        <taxon>Pezizomycotina</taxon>
        <taxon>Eurotiomycetes</taxon>
        <taxon>Eurotiomycetidae</taxon>
        <taxon>Onygenales</taxon>
        <taxon>Ajellomycetaceae</taxon>
        <taxon>Histoplasma</taxon>
    </lineage>
</organism>